<dbReference type="InterPro" id="IPR017853">
    <property type="entry name" value="GH"/>
</dbReference>
<feature type="chain" id="PRO_5012048706" evidence="1">
    <location>
        <begin position="24"/>
        <end position="293"/>
    </location>
</feature>
<dbReference type="AlphaFoldDB" id="A0A1N6H0T2"/>
<dbReference type="SUPFAM" id="SSF51445">
    <property type="entry name" value="(Trans)glycosidases"/>
    <property type="match status" value="1"/>
</dbReference>
<proteinExistence type="predicted"/>
<dbReference type="PROSITE" id="PS51257">
    <property type="entry name" value="PROKAR_LIPOPROTEIN"/>
    <property type="match status" value="1"/>
</dbReference>
<accession>A0A1N6H0T2</accession>
<organism evidence="2 3">
    <name type="scientific">Chitinophaga niabensis</name>
    <dbReference type="NCBI Taxonomy" id="536979"/>
    <lineage>
        <taxon>Bacteria</taxon>
        <taxon>Pseudomonadati</taxon>
        <taxon>Bacteroidota</taxon>
        <taxon>Chitinophagia</taxon>
        <taxon>Chitinophagales</taxon>
        <taxon>Chitinophagaceae</taxon>
        <taxon>Chitinophaga</taxon>
    </lineage>
</organism>
<sequence>MLQRLLFFTLLLGLTACSNRKIAQDQGATKATHLKNTYGTYAAPPRLANGRVNQQQLLAELKEIHATTYHWLIWMNENDWDDLQIFLPLAKEQNIKVWVSLVPPSESKPIAKHSSEPYQMDYKTWATAIARLSVKYPNLVAWSIDDFAHNLKLFTTSYTDSCLKGARAINPNLAFVPCVYYRQITPAFAANYGELIDGILFPYRAETGGGNLTDPTKVEAEVASIRKLFRKDFPVFVDIYATGHSRLGQSSADYVKQVLAFSKQYADGVLIYCHQDPVKSPAKYNIIREGFNR</sequence>
<evidence type="ECO:0000256" key="1">
    <source>
        <dbReference type="SAM" id="SignalP"/>
    </source>
</evidence>
<reference evidence="2 3" key="1">
    <citation type="submission" date="2016-11" db="EMBL/GenBank/DDBJ databases">
        <authorList>
            <person name="Jaros S."/>
            <person name="Januszkiewicz K."/>
            <person name="Wedrychowicz H."/>
        </authorList>
    </citation>
    <scope>NUCLEOTIDE SEQUENCE [LARGE SCALE GENOMIC DNA]</scope>
    <source>
        <strain evidence="2 3">DSM 24787</strain>
    </source>
</reference>
<feature type="signal peptide" evidence="1">
    <location>
        <begin position="1"/>
        <end position="23"/>
    </location>
</feature>
<dbReference type="RefSeq" id="WP_074240096.1">
    <property type="nucleotide sequence ID" value="NZ_FSRA01000001.1"/>
</dbReference>
<dbReference type="EMBL" id="FSRA01000001">
    <property type="protein sequence ID" value="SIO13403.1"/>
    <property type="molecule type" value="Genomic_DNA"/>
</dbReference>
<evidence type="ECO:0000313" key="2">
    <source>
        <dbReference type="EMBL" id="SIO13403.1"/>
    </source>
</evidence>
<dbReference type="OrthoDB" id="3494876at2"/>
<evidence type="ECO:0000313" key="3">
    <source>
        <dbReference type="Proteomes" id="UP000185003"/>
    </source>
</evidence>
<keyword evidence="1" id="KW-0732">Signal</keyword>
<keyword evidence="3" id="KW-1185">Reference proteome</keyword>
<dbReference type="Proteomes" id="UP000185003">
    <property type="component" value="Unassembled WGS sequence"/>
</dbReference>
<protein>
    <submittedName>
        <fullName evidence="2">Uncharacterized protein</fullName>
    </submittedName>
</protein>
<dbReference type="STRING" id="536979.SAMN04488055_3107"/>
<gene>
    <name evidence="2" type="ORF">SAMN04488055_3107</name>
</gene>
<name>A0A1N6H0T2_9BACT</name>